<gene>
    <name evidence="2" type="ORF">CVV65_11085</name>
</gene>
<evidence type="ECO:0000313" key="3">
    <source>
        <dbReference type="Proteomes" id="UP000231932"/>
    </source>
</evidence>
<reference evidence="3" key="1">
    <citation type="submission" date="2017-11" db="EMBL/GenBank/DDBJ databases">
        <title>Complete Genome Sequence of Kyrpidia sp. Strain EA-1, a thermophilic, hydrogen-oxidizing Bacterium, isolated from the Azores.</title>
        <authorList>
            <person name="Reiner J.E."/>
            <person name="Lapp C.J."/>
            <person name="Bunk B."/>
            <person name="Gescher J."/>
        </authorList>
    </citation>
    <scope>NUCLEOTIDE SEQUENCE [LARGE SCALE GENOMIC DNA]</scope>
    <source>
        <strain evidence="3">EA-1</strain>
    </source>
</reference>
<name>A0A2K8N7Y5_9BACL</name>
<proteinExistence type="predicted"/>
<keyword evidence="3" id="KW-1185">Reference proteome</keyword>
<organism evidence="2 3">
    <name type="scientific">Kyrpidia spormannii</name>
    <dbReference type="NCBI Taxonomy" id="2055160"/>
    <lineage>
        <taxon>Bacteria</taxon>
        <taxon>Bacillati</taxon>
        <taxon>Bacillota</taxon>
        <taxon>Bacilli</taxon>
        <taxon>Bacillales</taxon>
        <taxon>Alicyclobacillaceae</taxon>
        <taxon>Kyrpidia</taxon>
    </lineage>
</organism>
<feature type="domain" description="DUF6504" evidence="1">
    <location>
        <begin position="5"/>
        <end position="79"/>
    </location>
</feature>
<accession>A0A2K8N7Y5</accession>
<sequence length="79" mass="9603">MSRLIDRPVAVRVKKGLPDSFSFRGQSHQILEIIDQWEESGAWWKGEPSYRIYRVQTADLGVFDLKRYKEEWRLYRIWD</sequence>
<dbReference type="OrthoDB" id="2084176at2"/>
<dbReference type="Proteomes" id="UP000231932">
    <property type="component" value="Chromosome"/>
</dbReference>
<protein>
    <recommendedName>
        <fullName evidence="1">DUF6504 domain-containing protein</fullName>
    </recommendedName>
</protein>
<dbReference type="EMBL" id="CP024955">
    <property type="protein sequence ID" value="ATY85403.1"/>
    <property type="molecule type" value="Genomic_DNA"/>
</dbReference>
<evidence type="ECO:0000259" key="1">
    <source>
        <dbReference type="Pfam" id="PF20114"/>
    </source>
</evidence>
<dbReference type="Pfam" id="PF20114">
    <property type="entry name" value="DUF6504"/>
    <property type="match status" value="1"/>
</dbReference>
<dbReference type="InterPro" id="IPR045443">
    <property type="entry name" value="DUF6504"/>
</dbReference>
<evidence type="ECO:0000313" key="2">
    <source>
        <dbReference type="EMBL" id="ATY85403.1"/>
    </source>
</evidence>
<dbReference type="AlphaFoldDB" id="A0A2K8N7Y5"/>
<dbReference type="RefSeq" id="WP_100668183.1">
    <property type="nucleotide sequence ID" value="NZ_CP024955.1"/>
</dbReference>
<dbReference type="KEGG" id="kyr:CVV65_11085"/>